<evidence type="ECO:0000256" key="1">
    <source>
        <dbReference type="SAM" id="Coils"/>
    </source>
</evidence>
<protein>
    <submittedName>
        <fullName evidence="3">Uncharacterized protein</fullName>
    </submittedName>
</protein>
<feature type="compositionally biased region" description="Polar residues" evidence="2">
    <location>
        <begin position="220"/>
        <end position="235"/>
    </location>
</feature>
<evidence type="ECO:0000256" key="2">
    <source>
        <dbReference type="SAM" id="MobiDB-lite"/>
    </source>
</evidence>
<organism evidence="3 4">
    <name type="scientific">Dreissena polymorpha</name>
    <name type="common">Zebra mussel</name>
    <name type="synonym">Mytilus polymorpha</name>
    <dbReference type="NCBI Taxonomy" id="45954"/>
    <lineage>
        <taxon>Eukaryota</taxon>
        <taxon>Metazoa</taxon>
        <taxon>Spiralia</taxon>
        <taxon>Lophotrochozoa</taxon>
        <taxon>Mollusca</taxon>
        <taxon>Bivalvia</taxon>
        <taxon>Autobranchia</taxon>
        <taxon>Heteroconchia</taxon>
        <taxon>Euheterodonta</taxon>
        <taxon>Imparidentia</taxon>
        <taxon>Neoheterodontei</taxon>
        <taxon>Myida</taxon>
        <taxon>Dreissenoidea</taxon>
        <taxon>Dreissenidae</taxon>
        <taxon>Dreissena</taxon>
    </lineage>
</organism>
<comment type="caution">
    <text evidence="3">The sequence shown here is derived from an EMBL/GenBank/DDBJ whole genome shotgun (WGS) entry which is preliminary data.</text>
</comment>
<keyword evidence="4" id="KW-1185">Reference proteome</keyword>
<reference evidence="3" key="2">
    <citation type="submission" date="2020-11" db="EMBL/GenBank/DDBJ databases">
        <authorList>
            <person name="McCartney M.A."/>
            <person name="Auch B."/>
            <person name="Kono T."/>
            <person name="Mallez S."/>
            <person name="Becker A."/>
            <person name="Gohl D.M."/>
            <person name="Silverstein K.A.T."/>
            <person name="Koren S."/>
            <person name="Bechman K.B."/>
            <person name="Herman A."/>
            <person name="Abrahante J.E."/>
            <person name="Garbe J."/>
        </authorList>
    </citation>
    <scope>NUCLEOTIDE SEQUENCE</scope>
    <source>
        <strain evidence="3">Duluth1</strain>
        <tissue evidence="3">Whole animal</tissue>
    </source>
</reference>
<gene>
    <name evidence="3" type="ORF">DPMN_095901</name>
</gene>
<name>A0A9D4R3B2_DREPO</name>
<dbReference type="EMBL" id="JAIWYP010000003">
    <property type="protein sequence ID" value="KAH3853379.1"/>
    <property type="molecule type" value="Genomic_DNA"/>
</dbReference>
<dbReference type="Proteomes" id="UP000828390">
    <property type="component" value="Unassembled WGS sequence"/>
</dbReference>
<feature type="region of interest" description="Disordered" evidence="2">
    <location>
        <begin position="1"/>
        <end position="54"/>
    </location>
</feature>
<feature type="compositionally biased region" description="Low complexity" evidence="2">
    <location>
        <begin position="28"/>
        <end position="39"/>
    </location>
</feature>
<sequence length="256" mass="28326">MAGVPQVLRIKNMKKENTTADKGTPRPSSGSSVSSRSSSQKTKEKPVDKGPTKEELIQANTELSREVENLTTENQLLKSTIGAVIDKLIENAKIKGVKVSRDVENPNVSEVSADSLVSLTEKLTAEKRKSDTMEFRVEELETRITHLNTELAKLIRTRVNVENELDELLTNCHTFEESKKKATEILRDVRSTKLFTFLDSLPLEDLGSGEVTPVQLPGTPLTSTPRNSSKPLPQTLTVILNTEKPEFDSAPSEDGW</sequence>
<accession>A0A9D4R3B2</accession>
<reference evidence="3" key="1">
    <citation type="journal article" date="2019" name="bioRxiv">
        <title>The Genome of the Zebra Mussel, Dreissena polymorpha: A Resource for Invasive Species Research.</title>
        <authorList>
            <person name="McCartney M.A."/>
            <person name="Auch B."/>
            <person name="Kono T."/>
            <person name="Mallez S."/>
            <person name="Zhang Y."/>
            <person name="Obille A."/>
            <person name="Becker A."/>
            <person name="Abrahante J.E."/>
            <person name="Garbe J."/>
            <person name="Badalamenti J.P."/>
            <person name="Herman A."/>
            <person name="Mangelson H."/>
            <person name="Liachko I."/>
            <person name="Sullivan S."/>
            <person name="Sone E.D."/>
            <person name="Koren S."/>
            <person name="Silverstein K.A.T."/>
            <person name="Beckman K.B."/>
            <person name="Gohl D.M."/>
        </authorList>
    </citation>
    <scope>NUCLEOTIDE SEQUENCE</scope>
    <source>
        <strain evidence="3">Duluth1</strain>
        <tissue evidence="3">Whole animal</tissue>
    </source>
</reference>
<dbReference type="AlphaFoldDB" id="A0A9D4R3B2"/>
<feature type="compositionally biased region" description="Basic and acidic residues" evidence="2">
    <location>
        <begin position="41"/>
        <end position="54"/>
    </location>
</feature>
<feature type="coiled-coil region" evidence="1">
    <location>
        <begin position="137"/>
        <end position="178"/>
    </location>
</feature>
<feature type="region of interest" description="Disordered" evidence="2">
    <location>
        <begin position="208"/>
        <end position="235"/>
    </location>
</feature>
<evidence type="ECO:0000313" key="4">
    <source>
        <dbReference type="Proteomes" id="UP000828390"/>
    </source>
</evidence>
<evidence type="ECO:0000313" key="3">
    <source>
        <dbReference type="EMBL" id="KAH3853379.1"/>
    </source>
</evidence>
<keyword evidence="1" id="KW-0175">Coiled coil</keyword>
<proteinExistence type="predicted"/>